<dbReference type="InterPro" id="IPR008007">
    <property type="entry name" value="Peptidase_M42"/>
</dbReference>
<dbReference type="EMBL" id="FQZS01000005">
    <property type="protein sequence ID" value="SHI59874.1"/>
    <property type="molecule type" value="Genomic_DNA"/>
</dbReference>
<dbReference type="InterPro" id="IPR036264">
    <property type="entry name" value="Bact_exopeptidase_dim_dom"/>
</dbReference>
<dbReference type="STRING" id="1122184.SAMN02745176_00757"/>
<dbReference type="AlphaFoldDB" id="A0A1M6CGK1"/>
<protein>
    <submittedName>
        <fullName evidence="10">Peptidase T-like protein</fullName>
    </submittedName>
</protein>
<dbReference type="OrthoDB" id="9773892at2"/>
<dbReference type="Gene3D" id="3.40.630.10">
    <property type="entry name" value="Zn peptidases"/>
    <property type="match status" value="1"/>
</dbReference>
<dbReference type="PROSITE" id="PS00758">
    <property type="entry name" value="ARGE_DAPE_CPG2_1"/>
    <property type="match status" value="1"/>
</dbReference>
<dbReference type="InterPro" id="IPR010162">
    <property type="entry name" value="PepT-like"/>
</dbReference>
<keyword evidence="6" id="KW-0482">Metalloprotease</keyword>
<organism evidence="10 11">
    <name type="scientific">Lutispora thermophila DSM 19022</name>
    <dbReference type="NCBI Taxonomy" id="1122184"/>
    <lineage>
        <taxon>Bacteria</taxon>
        <taxon>Bacillati</taxon>
        <taxon>Bacillota</taxon>
        <taxon>Clostridia</taxon>
        <taxon>Lutisporales</taxon>
        <taxon>Lutisporaceae</taxon>
        <taxon>Lutispora</taxon>
    </lineage>
</organism>
<dbReference type="GO" id="GO:0006508">
    <property type="term" value="P:proteolysis"/>
    <property type="evidence" value="ECO:0007669"/>
    <property type="project" value="UniProtKB-KW"/>
</dbReference>
<dbReference type="SUPFAM" id="SSF53187">
    <property type="entry name" value="Zn-dependent exopeptidases"/>
    <property type="match status" value="1"/>
</dbReference>
<dbReference type="Pfam" id="PF07687">
    <property type="entry name" value="M20_dimer"/>
    <property type="match status" value="1"/>
</dbReference>
<dbReference type="PANTHER" id="PTHR42994">
    <property type="entry name" value="PEPTIDASE T"/>
    <property type="match status" value="1"/>
</dbReference>
<keyword evidence="4" id="KW-0378">Hydrolase</keyword>
<sequence length="369" mass="39787">MNSERLINTFLDLIKINSVSKDEKYIALELKGRLEKLGFETYIDDADKKAGSNSGNLIAKLKGTKNVPPIMLSAHMDTVNPGLNIKPQVTDGVIRSDGSTILGADDKAGIATILEAVTYIKESNIPHGPIEVVFTICEEIGLLGAKYLDHSRLQSKHAFVFDSSGEVGTVIIQGPSQKLINAYIKGKAAHAGLNPEKGIDAIAIAAKAISNMKLGRIDKETTANVGIIRGGHSTNIVCDLVEMEAEARSLDVQKLNNQVKHMIKCLEDACNTENAKLDIDIQDCYDAFSIDLDDPILKIVESAMKNAGIDYKPKSTGGGSDTNILNKSGIKAVTLGIGMTNSHSTEEFITIDSLEKTALLIEKLIQEIK</sequence>
<evidence type="ECO:0000313" key="10">
    <source>
        <dbReference type="EMBL" id="SHI59874.1"/>
    </source>
</evidence>
<reference evidence="10 11" key="1">
    <citation type="submission" date="2016-11" db="EMBL/GenBank/DDBJ databases">
        <authorList>
            <person name="Jaros S."/>
            <person name="Januszkiewicz K."/>
            <person name="Wedrychowicz H."/>
        </authorList>
    </citation>
    <scope>NUCLEOTIDE SEQUENCE [LARGE SCALE GENOMIC DNA]</scope>
    <source>
        <strain evidence="10 11">DSM 19022</strain>
    </source>
</reference>
<evidence type="ECO:0000256" key="6">
    <source>
        <dbReference type="ARBA" id="ARBA00023049"/>
    </source>
</evidence>
<keyword evidence="2" id="KW-0645">Protease</keyword>
<evidence type="ECO:0000256" key="7">
    <source>
        <dbReference type="PIRNR" id="PIRNR001123"/>
    </source>
</evidence>
<keyword evidence="3 8" id="KW-0479">Metal-binding</keyword>
<feature type="binding site" evidence="8">
    <location>
        <position position="343"/>
    </location>
    <ligand>
        <name>Zn(2+)</name>
        <dbReference type="ChEBI" id="CHEBI:29105"/>
        <label>2</label>
    </ligand>
</feature>
<dbReference type="PANTHER" id="PTHR42994:SF2">
    <property type="entry name" value="PEPTIDASE"/>
    <property type="match status" value="1"/>
</dbReference>
<dbReference type="Pfam" id="PF01546">
    <property type="entry name" value="Peptidase_M20"/>
    <property type="match status" value="1"/>
</dbReference>
<dbReference type="SUPFAM" id="SSF55031">
    <property type="entry name" value="Bacterial exopeptidase dimerisation domain"/>
    <property type="match status" value="1"/>
</dbReference>
<comment type="similarity">
    <text evidence="7">Belongs to the peptidase M42 family.</text>
</comment>
<dbReference type="Proteomes" id="UP000184442">
    <property type="component" value="Unassembled WGS sequence"/>
</dbReference>
<keyword evidence="5" id="KW-0862">Zinc</keyword>
<dbReference type="RefSeq" id="WP_073024692.1">
    <property type="nucleotide sequence ID" value="NZ_FQZS01000005.1"/>
</dbReference>
<proteinExistence type="inferred from homology"/>
<dbReference type="NCBIfam" id="TIGR01883">
    <property type="entry name" value="PepT-like"/>
    <property type="match status" value="1"/>
</dbReference>
<dbReference type="InterPro" id="IPR002933">
    <property type="entry name" value="Peptidase_M20"/>
</dbReference>
<dbReference type="PIRSF" id="PIRSF001123">
    <property type="entry name" value="PepA_GA"/>
    <property type="match status" value="1"/>
</dbReference>
<keyword evidence="11" id="KW-1185">Reference proteome</keyword>
<evidence type="ECO:0000256" key="2">
    <source>
        <dbReference type="ARBA" id="ARBA00022670"/>
    </source>
</evidence>
<dbReference type="GO" id="GO:0004177">
    <property type="term" value="F:aminopeptidase activity"/>
    <property type="evidence" value="ECO:0007669"/>
    <property type="project" value="UniProtKB-UniRule"/>
</dbReference>
<gene>
    <name evidence="10" type="ORF">SAMN02745176_00757</name>
</gene>
<evidence type="ECO:0000256" key="8">
    <source>
        <dbReference type="PIRSR" id="PIRSR001123-2"/>
    </source>
</evidence>
<evidence type="ECO:0000256" key="3">
    <source>
        <dbReference type="ARBA" id="ARBA00022723"/>
    </source>
</evidence>
<name>A0A1M6CGK1_9FIRM</name>
<evidence type="ECO:0000259" key="9">
    <source>
        <dbReference type="Pfam" id="PF07687"/>
    </source>
</evidence>
<dbReference type="GO" id="GO:0046872">
    <property type="term" value="F:metal ion binding"/>
    <property type="evidence" value="ECO:0007669"/>
    <property type="project" value="UniProtKB-UniRule"/>
</dbReference>
<comment type="cofactor">
    <cofactor evidence="1">
        <name>Zn(2+)</name>
        <dbReference type="ChEBI" id="CHEBI:29105"/>
    </cofactor>
</comment>
<evidence type="ECO:0000256" key="4">
    <source>
        <dbReference type="ARBA" id="ARBA00022801"/>
    </source>
</evidence>
<feature type="domain" description="Peptidase M20 dimerisation" evidence="9">
    <location>
        <begin position="183"/>
        <end position="270"/>
    </location>
</feature>
<evidence type="ECO:0000313" key="11">
    <source>
        <dbReference type="Proteomes" id="UP000184442"/>
    </source>
</evidence>
<dbReference type="InterPro" id="IPR011650">
    <property type="entry name" value="Peptidase_M20_dimer"/>
</dbReference>
<evidence type="ECO:0000256" key="1">
    <source>
        <dbReference type="ARBA" id="ARBA00001947"/>
    </source>
</evidence>
<comment type="cofactor">
    <cofactor evidence="8">
        <name>a divalent metal cation</name>
        <dbReference type="ChEBI" id="CHEBI:60240"/>
    </cofactor>
    <text evidence="8">Binds 2 divalent metal cations per subunit.</text>
</comment>
<dbReference type="Gene3D" id="3.30.70.360">
    <property type="match status" value="1"/>
</dbReference>
<dbReference type="InterPro" id="IPR001261">
    <property type="entry name" value="ArgE/DapE_CS"/>
</dbReference>
<accession>A0A1M6CGK1</accession>
<evidence type="ECO:0000256" key="5">
    <source>
        <dbReference type="ARBA" id="ARBA00022833"/>
    </source>
</evidence>
<dbReference type="GO" id="GO:0008237">
    <property type="term" value="F:metallopeptidase activity"/>
    <property type="evidence" value="ECO:0007669"/>
    <property type="project" value="UniProtKB-KW"/>
</dbReference>